<accession>A0A8T0ET07</accession>
<reference evidence="2" key="2">
    <citation type="submission" date="2020-06" db="EMBL/GenBank/DDBJ databases">
        <authorList>
            <person name="Sheffer M."/>
        </authorList>
    </citation>
    <scope>NUCLEOTIDE SEQUENCE</scope>
</reference>
<proteinExistence type="predicted"/>
<gene>
    <name evidence="2" type="ORF">HNY73_015245</name>
</gene>
<sequence length="101" mass="11340">MSNASTGLLKVFPGRDRIPIVARLKTYKGESIRPFQRFYPWEVSAKTDVDVLKTSRKTDGVVSKTARPIDPSSENTDTVGMRHHPKSRSGRTIKIPCRLSL</sequence>
<dbReference type="AlphaFoldDB" id="A0A8T0ET07"/>
<dbReference type="Proteomes" id="UP000807504">
    <property type="component" value="Unassembled WGS sequence"/>
</dbReference>
<organism evidence="2 3">
    <name type="scientific">Argiope bruennichi</name>
    <name type="common">Wasp spider</name>
    <name type="synonym">Aranea bruennichi</name>
    <dbReference type="NCBI Taxonomy" id="94029"/>
    <lineage>
        <taxon>Eukaryota</taxon>
        <taxon>Metazoa</taxon>
        <taxon>Ecdysozoa</taxon>
        <taxon>Arthropoda</taxon>
        <taxon>Chelicerata</taxon>
        <taxon>Arachnida</taxon>
        <taxon>Araneae</taxon>
        <taxon>Araneomorphae</taxon>
        <taxon>Entelegynae</taxon>
        <taxon>Araneoidea</taxon>
        <taxon>Araneidae</taxon>
        <taxon>Argiope</taxon>
    </lineage>
</organism>
<evidence type="ECO:0000256" key="1">
    <source>
        <dbReference type="SAM" id="MobiDB-lite"/>
    </source>
</evidence>
<feature type="compositionally biased region" description="Basic residues" evidence="1">
    <location>
        <begin position="81"/>
        <end position="91"/>
    </location>
</feature>
<comment type="caution">
    <text evidence="2">The sequence shown here is derived from an EMBL/GenBank/DDBJ whole genome shotgun (WGS) entry which is preliminary data.</text>
</comment>
<keyword evidence="3" id="KW-1185">Reference proteome</keyword>
<dbReference type="EMBL" id="JABXBU010002072">
    <property type="protein sequence ID" value="KAF8778531.1"/>
    <property type="molecule type" value="Genomic_DNA"/>
</dbReference>
<evidence type="ECO:0000313" key="3">
    <source>
        <dbReference type="Proteomes" id="UP000807504"/>
    </source>
</evidence>
<feature type="region of interest" description="Disordered" evidence="1">
    <location>
        <begin position="58"/>
        <end position="91"/>
    </location>
</feature>
<evidence type="ECO:0000313" key="2">
    <source>
        <dbReference type="EMBL" id="KAF8778531.1"/>
    </source>
</evidence>
<protein>
    <submittedName>
        <fullName evidence="2">Uncharacterized protein</fullName>
    </submittedName>
</protein>
<name>A0A8T0ET07_ARGBR</name>
<reference evidence="2" key="1">
    <citation type="journal article" date="2020" name="bioRxiv">
        <title>Chromosome-level reference genome of the European wasp spider Argiope bruennichi: a resource for studies on range expansion and evolutionary adaptation.</title>
        <authorList>
            <person name="Sheffer M.M."/>
            <person name="Hoppe A."/>
            <person name="Krehenwinkel H."/>
            <person name="Uhl G."/>
            <person name="Kuss A.W."/>
            <person name="Jensen L."/>
            <person name="Jensen C."/>
            <person name="Gillespie R.G."/>
            <person name="Hoff K.J."/>
            <person name="Prost S."/>
        </authorList>
    </citation>
    <scope>NUCLEOTIDE SEQUENCE</scope>
</reference>